<reference evidence="4 5" key="1">
    <citation type="submission" date="2016-10" db="EMBL/GenBank/DDBJ databases">
        <authorList>
            <person name="de Groot N.N."/>
        </authorList>
    </citation>
    <scope>NUCLEOTIDE SEQUENCE [LARGE SCALE GENOMIC DNA]</scope>
    <source>
        <strain evidence="4 5">DSM 9990</strain>
    </source>
</reference>
<dbReference type="PANTHER" id="PTHR43353:SF5">
    <property type="entry name" value="SUCCINATE-SEMIALDEHYDE DEHYDROGENASE, MITOCHONDRIAL"/>
    <property type="match status" value="1"/>
</dbReference>
<evidence type="ECO:0000256" key="1">
    <source>
        <dbReference type="ARBA" id="ARBA00009986"/>
    </source>
</evidence>
<accession>A0A1I4SBK0</accession>
<dbReference type="OrthoDB" id="9762913at2"/>
<gene>
    <name evidence="4" type="ORF">SAMN05660836_00873</name>
</gene>
<dbReference type="EMBL" id="FOUU01000002">
    <property type="protein sequence ID" value="SFM61852.1"/>
    <property type="molecule type" value="Genomic_DNA"/>
</dbReference>
<keyword evidence="2" id="KW-0560">Oxidoreductase</keyword>
<dbReference type="STRING" id="39841.SAMN05660836_00873"/>
<evidence type="ECO:0000259" key="3">
    <source>
        <dbReference type="Pfam" id="PF00171"/>
    </source>
</evidence>
<dbReference type="AlphaFoldDB" id="A0A1I4SBK0"/>
<protein>
    <submittedName>
        <fullName evidence="4">Succinate-semialdehyde dehydrogenase / glutarate-semialdehyde dehydrogenase</fullName>
    </submittedName>
</protein>
<dbReference type="Proteomes" id="UP000199611">
    <property type="component" value="Unassembled WGS sequence"/>
</dbReference>
<evidence type="ECO:0000313" key="5">
    <source>
        <dbReference type="Proteomes" id="UP000199611"/>
    </source>
</evidence>
<proteinExistence type="inferred from homology"/>
<keyword evidence="5" id="KW-1185">Reference proteome</keyword>
<dbReference type="InterPro" id="IPR016161">
    <property type="entry name" value="Ald_DH/histidinol_DH"/>
</dbReference>
<dbReference type="InterPro" id="IPR015590">
    <property type="entry name" value="Aldehyde_DH_dom"/>
</dbReference>
<dbReference type="InterPro" id="IPR016163">
    <property type="entry name" value="Ald_DH_C"/>
</dbReference>
<comment type="similarity">
    <text evidence="1">Belongs to the aldehyde dehydrogenase family.</text>
</comment>
<dbReference type="FunFam" id="3.40.605.10:FF:000007">
    <property type="entry name" value="NAD/NADP-dependent betaine aldehyde dehydrogenase"/>
    <property type="match status" value="1"/>
</dbReference>
<dbReference type="InterPro" id="IPR050740">
    <property type="entry name" value="Aldehyde_DH_Superfamily"/>
</dbReference>
<sequence length="485" mass="54229">MKRRNPMDRESLITGCWIHGREVVTHRFWSVEDPAERAVIARVHTASEEEVNQAVCSSAQAFANWRMLSPEKRSELIKKWAELLKRNAERLSEVLSLEVGKPIRSARSEVVSAADFLDYCATEGIRISARYSDSGFIVIREPVGICGIITPYNYPLSTLAVKVGPALMAGCTAIVKPDEHTPLSSLMAAKLALDAGIPPGVINVLCGPGEEAGRLLVRHPSVRLISFTGSTKVGKEIYAECSAYIKRVILELGGNCPAIIASDASWERHLDSITQQTFKNTGQYCYRITRIIVHKSIYESFTARFVEKTRNLRVGNPKSEETQLGPLNNLKIYENFRRQILSVLEHGGEMLLGEVPEETPSGGYFVRPVVFRNVPTSARIGFQEYFGPVAFIIPFSDDDEALELANDTIFGLAAYIFTEDYRRALRWSRNIEAGSIWVNRIHQARFDAPFGGFKQSGIGREKSLHGIEAFTELKTLYFKLDGDHR</sequence>
<evidence type="ECO:0000313" key="4">
    <source>
        <dbReference type="EMBL" id="SFM61852.1"/>
    </source>
</evidence>
<dbReference type="Pfam" id="PF00171">
    <property type="entry name" value="Aldedh"/>
    <property type="match status" value="1"/>
</dbReference>
<evidence type="ECO:0000256" key="2">
    <source>
        <dbReference type="ARBA" id="ARBA00023002"/>
    </source>
</evidence>
<dbReference type="RefSeq" id="WP_093393763.1">
    <property type="nucleotide sequence ID" value="NZ_FOUU01000002.1"/>
</dbReference>
<name>A0A1I4SBK0_9BACT</name>
<organism evidence="4 5">
    <name type="scientific">Thermodesulforhabdus norvegica</name>
    <dbReference type="NCBI Taxonomy" id="39841"/>
    <lineage>
        <taxon>Bacteria</taxon>
        <taxon>Pseudomonadati</taxon>
        <taxon>Thermodesulfobacteriota</taxon>
        <taxon>Syntrophobacteria</taxon>
        <taxon>Syntrophobacterales</taxon>
        <taxon>Thermodesulforhabdaceae</taxon>
        <taxon>Thermodesulforhabdus</taxon>
    </lineage>
</organism>
<dbReference type="InterPro" id="IPR016162">
    <property type="entry name" value="Ald_DH_N"/>
</dbReference>
<dbReference type="GO" id="GO:0016620">
    <property type="term" value="F:oxidoreductase activity, acting on the aldehyde or oxo group of donors, NAD or NADP as acceptor"/>
    <property type="evidence" value="ECO:0007669"/>
    <property type="project" value="InterPro"/>
</dbReference>
<dbReference type="Gene3D" id="3.40.605.10">
    <property type="entry name" value="Aldehyde Dehydrogenase, Chain A, domain 1"/>
    <property type="match status" value="1"/>
</dbReference>
<feature type="domain" description="Aldehyde dehydrogenase" evidence="3">
    <location>
        <begin position="29"/>
        <end position="475"/>
    </location>
</feature>
<dbReference type="Gene3D" id="3.40.309.10">
    <property type="entry name" value="Aldehyde Dehydrogenase, Chain A, domain 2"/>
    <property type="match status" value="1"/>
</dbReference>
<dbReference type="SUPFAM" id="SSF53720">
    <property type="entry name" value="ALDH-like"/>
    <property type="match status" value="1"/>
</dbReference>
<dbReference type="PANTHER" id="PTHR43353">
    <property type="entry name" value="SUCCINATE-SEMIALDEHYDE DEHYDROGENASE, MITOCHONDRIAL"/>
    <property type="match status" value="1"/>
</dbReference>